<feature type="compositionally biased region" description="Polar residues" evidence="1">
    <location>
        <begin position="20"/>
        <end position="30"/>
    </location>
</feature>
<protein>
    <submittedName>
        <fullName evidence="2">Uncharacterized protein</fullName>
    </submittedName>
</protein>
<gene>
    <name evidence="2" type="ORF">L873DRAFT_1790230</name>
</gene>
<organism evidence="2 3">
    <name type="scientific">Choiromyces venosus 120613-1</name>
    <dbReference type="NCBI Taxonomy" id="1336337"/>
    <lineage>
        <taxon>Eukaryota</taxon>
        <taxon>Fungi</taxon>
        <taxon>Dikarya</taxon>
        <taxon>Ascomycota</taxon>
        <taxon>Pezizomycotina</taxon>
        <taxon>Pezizomycetes</taxon>
        <taxon>Pezizales</taxon>
        <taxon>Tuberaceae</taxon>
        <taxon>Choiromyces</taxon>
    </lineage>
</organism>
<sequence>MGITSNDGNEEDTLEAANEDANSIQLQTGDLTKLHDTQVSKPLHRDHDKGKHDKERVTGNRTAEANVCPVQDVGKASGTTRRNEEQQSEDWNWETRRDYRPKGFQNTSPREGLEVEDHDSFGDRSTTLWYSM</sequence>
<feature type="compositionally biased region" description="Basic and acidic residues" evidence="1">
    <location>
        <begin position="32"/>
        <end position="58"/>
    </location>
</feature>
<accession>A0A3N4JK78</accession>
<feature type="compositionally biased region" description="Acidic residues" evidence="1">
    <location>
        <begin position="8"/>
        <end position="18"/>
    </location>
</feature>
<feature type="region of interest" description="Disordered" evidence="1">
    <location>
        <begin position="1"/>
        <end position="132"/>
    </location>
</feature>
<feature type="compositionally biased region" description="Polar residues" evidence="1">
    <location>
        <begin position="123"/>
        <end position="132"/>
    </location>
</feature>
<dbReference type="AlphaFoldDB" id="A0A3N4JK78"/>
<evidence type="ECO:0000313" key="3">
    <source>
        <dbReference type="Proteomes" id="UP000276215"/>
    </source>
</evidence>
<keyword evidence="3" id="KW-1185">Reference proteome</keyword>
<dbReference type="EMBL" id="ML120394">
    <property type="protein sequence ID" value="RPA98659.1"/>
    <property type="molecule type" value="Genomic_DNA"/>
</dbReference>
<reference evidence="2 3" key="1">
    <citation type="journal article" date="2018" name="Nat. Ecol. Evol.">
        <title>Pezizomycetes genomes reveal the molecular basis of ectomycorrhizal truffle lifestyle.</title>
        <authorList>
            <person name="Murat C."/>
            <person name="Payen T."/>
            <person name="Noel B."/>
            <person name="Kuo A."/>
            <person name="Morin E."/>
            <person name="Chen J."/>
            <person name="Kohler A."/>
            <person name="Krizsan K."/>
            <person name="Balestrini R."/>
            <person name="Da Silva C."/>
            <person name="Montanini B."/>
            <person name="Hainaut M."/>
            <person name="Levati E."/>
            <person name="Barry K.W."/>
            <person name="Belfiori B."/>
            <person name="Cichocki N."/>
            <person name="Clum A."/>
            <person name="Dockter R.B."/>
            <person name="Fauchery L."/>
            <person name="Guy J."/>
            <person name="Iotti M."/>
            <person name="Le Tacon F."/>
            <person name="Lindquist E.A."/>
            <person name="Lipzen A."/>
            <person name="Malagnac F."/>
            <person name="Mello A."/>
            <person name="Molinier V."/>
            <person name="Miyauchi S."/>
            <person name="Poulain J."/>
            <person name="Riccioni C."/>
            <person name="Rubini A."/>
            <person name="Sitrit Y."/>
            <person name="Splivallo R."/>
            <person name="Traeger S."/>
            <person name="Wang M."/>
            <person name="Zifcakova L."/>
            <person name="Wipf D."/>
            <person name="Zambonelli A."/>
            <person name="Paolocci F."/>
            <person name="Nowrousian M."/>
            <person name="Ottonello S."/>
            <person name="Baldrian P."/>
            <person name="Spatafora J.W."/>
            <person name="Henrissat B."/>
            <person name="Nagy L.G."/>
            <person name="Aury J.M."/>
            <person name="Wincker P."/>
            <person name="Grigoriev I.V."/>
            <person name="Bonfante P."/>
            <person name="Martin F.M."/>
        </authorList>
    </citation>
    <scope>NUCLEOTIDE SEQUENCE [LARGE SCALE GENOMIC DNA]</scope>
    <source>
        <strain evidence="2 3">120613-1</strain>
    </source>
</reference>
<feature type="compositionally biased region" description="Basic and acidic residues" evidence="1">
    <location>
        <begin position="111"/>
        <end position="122"/>
    </location>
</feature>
<name>A0A3N4JK78_9PEZI</name>
<evidence type="ECO:0000256" key="1">
    <source>
        <dbReference type="SAM" id="MobiDB-lite"/>
    </source>
</evidence>
<dbReference type="Proteomes" id="UP000276215">
    <property type="component" value="Unassembled WGS sequence"/>
</dbReference>
<evidence type="ECO:0000313" key="2">
    <source>
        <dbReference type="EMBL" id="RPA98659.1"/>
    </source>
</evidence>
<proteinExistence type="predicted"/>